<protein>
    <recommendedName>
        <fullName evidence="3">Pyrroline-5-carboxylate reductase catalytic N-terminal domain-containing protein</fullName>
    </recommendedName>
</protein>
<comment type="similarity">
    <text evidence="1">Belongs to the pyrroline-5-carboxylate reductase family.</text>
</comment>
<evidence type="ECO:0000259" key="3">
    <source>
        <dbReference type="Pfam" id="PF03807"/>
    </source>
</evidence>
<dbReference type="Pfam" id="PF03807">
    <property type="entry name" value="F420_oxidored"/>
    <property type="match status" value="1"/>
</dbReference>
<dbReference type="Gene3D" id="3.40.50.720">
    <property type="entry name" value="NAD(P)-binding Rossmann-like Domain"/>
    <property type="match status" value="1"/>
</dbReference>
<dbReference type="EMBL" id="UINC01140578">
    <property type="protein sequence ID" value="SVD27808.1"/>
    <property type="molecule type" value="Genomic_DNA"/>
</dbReference>
<sequence>MNHENKKIAFIGGGMMAEAMIRGIILHGHNPTAIYVSDPSEDRRNILSILNNQLNIENDNDKIAGICDVLFMAVKPQVFLDAASNISQVTQKQGPMIVSVAAGISLETLAACFGEQSKICRVMP</sequence>
<dbReference type="PANTHER" id="PTHR11645:SF0">
    <property type="entry name" value="PYRROLINE-5-CARBOXYLATE REDUCTASE 3"/>
    <property type="match status" value="1"/>
</dbReference>
<dbReference type="PANTHER" id="PTHR11645">
    <property type="entry name" value="PYRROLINE-5-CARBOXYLATE REDUCTASE"/>
    <property type="match status" value="1"/>
</dbReference>
<proteinExistence type="inferred from homology"/>
<evidence type="ECO:0000313" key="4">
    <source>
        <dbReference type="EMBL" id="SVD27808.1"/>
    </source>
</evidence>
<organism evidence="4">
    <name type="scientific">marine metagenome</name>
    <dbReference type="NCBI Taxonomy" id="408172"/>
    <lineage>
        <taxon>unclassified sequences</taxon>
        <taxon>metagenomes</taxon>
        <taxon>ecological metagenomes</taxon>
    </lineage>
</organism>
<evidence type="ECO:0000256" key="2">
    <source>
        <dbReference type="ARBA" id="ARBA00023002"/>
    </source>
</evidence>
<dbReference type="SUPFAM" id="SSF51735">
    <property type="entry name" value="NAD(P)-binding Rossmann-fold domains"/>
    <property type="match status" value="1"/>
</dbReference>
<evidence type="ECO:0000256" key="1">
    <source>
        <dbReference type="ARBA" id="ARBA00005525"/>
    </source>
</evidence>
<dbReference type="GO" id="GO:0055129">
    <property type="term" value="P:L-proline biosynthetic process"/>
    <property type="evidence" value="ECO:0007669"/>
    <property type="project" value="TreeGrafter"/>
</dbReference>
<dbReference type="InterPro" id="IPR036291">
    <property type="entry name" value="NAD(P)-bd_dom_sf"/>
</dbReference>
<dbReference type="AlphaFoldDB" id="A0A382U2A8"/>
<name>A0A382U2A8_9ZZZZ</name>
<gene>
    <name evidence="4" type="ORF">METZ01_LOCUS380662</name>
</gene>
<accession>A0A382U2A8</accession>
<dbReference type="InterPro" id="IPR028939">
    <property type="entry name" value="P5C_Rdtase_cat_N"/>
</dbReference>
<feature type="domain" description="Pyrroline-5-carboxylate reductase catalytic N-terminal" evidence="3">
    <location>
        <begin position="7"/>
        <end position="103"/>
    </location>
</feature>
<reference evidence="4" key="1">
    <citation type="submission" date="2018-05" db="EMBL/GenBank/DDBJ databases">
        <authorList>
            <person name="Lanie J.A."/>
            <person name="Ng W.-L."/>
            <person name="Kazmierczak K.M."/>
            <person name="Andrzejewski T.M."/>
            <person name="Davidsen T.M."/>
            <person name="Wayne K.J."/>
            <person name="Tettelin H."/>
            <person name="Glass J.I."/>
            <person name="Rusch D."/>
            <person name="Podicherti R."/>
            <person name="Tsui H.-C.T."/>
            <person name="Winkler M.E."/>
        </authorList>
    </citation>
    <scope>NUCLEOTIDE SEQUENCE</scope>
</reference>
<keyword evidence="2" id="KW-0560">Oxidoreductase</keyword>
<feature type="non-terminal residue" evidence="4">
    <location>
        <position position="124"/>
    </location>
</feature>
<dbReference type="GO" id="GO:0004735">
    <property type="term" value="F:pyrroline-5-carboxylate reductase activity"/>
    <property type="evidence" value="ECO:0007669"/>
    <property type="project" value="TreeGrafter"/>
</dbReference>